<evidence type="ECO:0000313" key="3">
    <source>
        <dbReference type="EMBL" id="CAE0457665.1"/>
    </source>
</evidence>
<dbReference type="EMBL" id="HBIO01003638">
    <property type="protein sequence ID" value="CAE0457665.1"/>
    <property type="molecule type" value="Transcribed_RNA"/>
</dbReference>
<dbReference type="PANTHER" id="PTHR10625">
    <property type="entry name" value="HISTONE DEACETYLASE HDAC1-RELATED"/>
    <property type="match status" value="1"/>
</dbReference>
<dbReference type="SUPFAM" id="SSF52768">
    <property type="entry name" value="Arginase/deacetylase"/>
    <property type="match status" value="1"/>
</dbReference>
<proteinExistence type="predicted"/>
<accession>A0A7S3V564</accession>
<dbReference type="GO" id="GO:0040029">
    <property type="term" value="P:epigenetic regulation of gene expression"/>
    <property type="evidence" value="ECO:0007669"/>
    <property type="project" value="TreeGrafter"/>
</dbReference>
<feature type="region of interest" description="Disordered" evidence="1">
    <location>
        <begin position="89"/>
        <end position="137"/>
    </location>
</feature>
<dbReference type="InterPro" id="IPR037138">
    <property type="entry name" value="His_deacetylse_dom_sf"/>
</dbReference>
<sequence>MSSEKTSAASNEMVTRKEVAIGVQASIGGASEKTSTCTIANKAGNVVNDNGDKDGVCQTSTNPAGMHEDATVLDVEKTLIEVGAEKAVPSKATKVGTTSTDGDALVLPSEENLPDSSDKPAKELQPISDPESRNRLKQSLSKHFTKKHPLSYLNSLDPKHDKYKAIIAQADSSEECTIYPDLEGEEKVALKKKELESLLRERPRPTEVYLKAAAIQAAIDSLVHHVKPKRAKVNSAMEILSESLGSLELCEKKVDFLGCVEWEKIYNASRKVLNDYLDHLLDKGLHAVAANKIRVQQQQRKLPLNNQGGKVASTSGSSGDATVENIITSEGENILTHPMVATEMEVDELISKVSFSADKKKSAKRRKKNKTGELISEADLAKALRAKWSFKRQSDGKTFGADNRLGHGLTRSEGRLHCSLCDTPISCRGSISQHLSTAGHQARLSDIGGKVMVLPGNIVTDRRPKKVAYVFEERFLWHTPWCLQYSPLVQPFEHWEKAETKRRFHNLLLVSELYKKLIHLKNIDAGTTKQLSLVHTAAYIDDIKNKSGKMEGGCTEDDTTFSKYAFDIASLAVGGTIHAVDKVMQGEVGSAYVLCRPPGHHALPDKGMGFCIFNNIAIAAKHLLKDKEISKVAIVDYDVHHGNGTEQIFYNDGNCLFISIHQDSNYPLKSGDANDIGSKHGKGANINIPLPPGSGSGAYKCAFDSVVIPALHRFAPDFILVSSGFDASYADPLSAMILSSEDFRYMASSLVRAARNLCNNRIVFVHEGGYSEVRSYAFVDVVVSDFVNAPFLLHSKNKLKFGLFLDVRTILWSCSYRGNGWCRTKGTYQRSVFGRSERLGRSGPCNTSM</sequence>
<dbReference type="CDD" id="cd09996">
    <property type="entry name" value="HDAC_classII_1"/>
    <property type="match status" value="1"/>
</dbReference>
<dbReference type="Pfam" id="PF00850">
    <property type="entry name" value="Hist_deacetyl"/>
    <property type="match status" value="1"/>
</dbReference>
<reference evidence="3" key="1">
    <citation type="submission" date="2021-01" db="EMBL/GenBank/DDBJ databases">
        <authorList>
            <person name="Corre E."/>
            <person name="Pelletier E."/>
            <person name="Niang G."/>
            <person name="Scheremetjew M."/>
            <person name="Finn R."/>
            <person name="Kale V."/>
            <person name="Holt S."/>
            <person name="Cochrane G."/>
            <person name="Meng A."/>
            <person name="Brown T."/>
            <person name="Cohen L."/>
        </authorList>
    </citation>
    <scope>NUCLEOTIDE SEQUENCE</scope>
    <source>
        <strain evidence="3">MM31A-1</strain>
    </source>
</reference>
<dbReference type="Gene3D" id="3.40.800.20">
    <property type="entry name" value="Histone deacetylase domain"/>
    <property type="match status" value="1"/>
</dbReference>
<dbReference type="PRINTS" id="PR01270">
    <property type="entry name" value="HDASUPER"/>
</dbReference>
<dbReference type="InterPro" id="IPR023696">
    <property type="entry name" value="Ureohydrolase_dom_sf"/>
</dbReference>
<feature type="region of interest" description="Disordered" evidence="1">
    <location>
        <begin position="43"/>
        <end position="69"/>
    </location>
</feature>
<gene>
    <name evidence="3" type="ORF">CDEB00056_LOCUS2506</name>
</gene>
<protein>
    <recommendedName>
        <fullName evidence="2">Histone deacetylase domain-containing protein</fullName>
    </recommendedName>
</protein>
<dbReference type="PANTHER" id="PTHR10625:SF31">
    <property type="entry name" value="HISTONE DEACETYLASE DOMAIN-CONTAINING PROTEIN"/>
    <property type="match status" value="1"/>
</dbReference>
<dbReference type="GO" id="GO:0000118">
    <property type="term" value="C:histone deacetylase complex"/>
    <property type="evidence" value="ECO:0007669"/>
    <property type="project" value="TreeGrafter"/>
</dbReference>
<dbReference type="InterPro" id="IPR000286">
    <property type="entry name" value="HDACs"/>
</dbReference>
<dbReference type="AlphaFoldDB" id="A0A7S3V564"/>
<dbReference type="GO" id="GO:0004407">
    <property type="term" value="F:histone deacetylase activity"/>
    <property type="evidence" value="ECO:0007669"/>
    <property type="project" value="TreeGrafter"/>
</dbReference>
<organism evidence="3">
    <name type="scientific">Chaetoceros debilis</name>
    <dbReference type="NCBI Taxonomy" id="122233"/>
    <lineage>
        <taxon>Eukaryota</taxon>
        <taxon>Sar</taxon>
        <taxon>Stramenopiles</taxon>
        <taxon>Ochrophyta</taxon>
        <taxon>Bacillariophyta</taxon>
        <taxon>Coscinodiscophyceae</taxon>
        <taxon>Chaetocerotophycidae</taxon>
        <taxon>Chaetocerotales</taxon>
        <taxon>Chaetocerotaceae</taxon>
        <taxon>Chaetoceros</taxon>
    </lineage>
</organism>
<evidence type="ECO:0000259" key="2">
    <source>
        <dbReference type="Pfam" id="PF00850"/>
    </source>
</evidence>
<dbReference type="GO" id="GO:0005737">
    <property type="term" value="C:cytoplasm"/>
    <property type="evidence" value="ECO:0007669"/>
    <property type="project" value="TreeGrafter"/>
</dbReference>
<dbReference type="InterPro" id="IPR023801">
    <property type="entry name" value="His_deacetylse_dom"/>
</dbReference>
<name>A0A7S3V564_9STRA</name>
<feature type="domain" description="Histone deacetylase" evidence="2">
    <location>
        <begin position="495"/>
        <end position="775"/>
    </location>
</feature>
<evidence type="ECO:0000256" key="1">
    <source>
        <dbReference type="SAM" id="MobiDB-lite"/>
    </source>
</evidence>